<gene>
    <name evidence="1" type="ORF">E5357_13335</name>
</gene>
<evidence type="ECO:0000313" key="2">
    <source>
        <dbReference type="Proteomes" id="UP000307720"/>
    </source>
</evidence>
<reference evidence="1" key="1">
    <citation type="submission" date="2019-04" db="EMBL/GenBank/DDBJ databases">
        <title>Microbes associate with the intestines of laboratory mice.</title>
        <authorList>
            <person name="Navarre W."/>
            <person name="Wong E."/>
            <person name="Huang K."/>
            <person name="Tropini C."/>
            <person name="Ng K."/>
            <person name="Yu B."/>
        </authorList>
    </citation>
    <scope>NUCLEOTIDE SEQUENCE</scope>
    <source>
        <strain evidence="1">NM72_1-8</strain>
    </source>
</reference>
<protein>
    <submittedName>
        <fullName evidence="1">ABC transporter ATP-binding protein</fullName>
    </submittedName>
</protein>
<dbReference type="Proteomes" id="UP000307720">
    <property type="component" value="Unassembled WGS sequence"/>
</dbReference>
<evidence type="ECO:0000313" key="1">
    <source>
        <dbReference type="EMBL" id="TGX97260.1"/>
    </source>
</evidence>
<accession>A0AC61QXA7</accession>
<keyword evidence="2" id="KW-1185">Reference proteome</keyword>
<name>A0AC61QXA7_9FIRM</name>
<keyword evidence="1" id="KW-0067">ATP-binding</keyword>
<keyword evidence="1" id="KW-0547">Nucleotide-binding</keyword>
<dbReference type="EMBL" id="SRZB01000035">
    <property type="protein sequence ID" value="TGX97260.1"/>
    <property type="molecule type" value="Genomic_DNA"/>
</dbReference>
<organism evidence="1 2">
    <name type="scientific">Hominisplanchenecus murintestinalis</name>
    <dbReference type="NCBI Taxonomy" id="2941517"/>
    <lineage>
        <taxon>Bacteria</taxon>
        <taxon>Bacillati</taxon>
        <taxon>Bacillota</taxon>
        <taxon>Clostridia</taxon>
        <taxon>Lachnospirales</taxon>
        <taxon>Lachnospiraceae</taxon>
        <taxon>Hominisplanchenecus</taxon>
    </lineage>
</organism>
<comment type="caution">
    <text evidence="1">The sequence shown here is derived from an EMBL/GenBank/DDBJ whole genome shotgun (WGS) entry which is preliminary data.</text>
</comment>
<sequence>MIRVKNLTKDYGGRKGIFDLSFEVENGEVFGLLGPEGAGKTTVISQLLGFASASRGRCFINGKSCHTRSAEIMEFTGYLPEEISLPEDMTGLAFVRFMAEIKGIKSIERAQQVAERFELDLDERIRKMSRRTRKKVGIVCAFMHDPAVILLDEPMGGLDALMQGRLNDLILEEKGKGKTILFASHTFEEVERICDRVGMIKKGLMVNVDDIAGIRAAKKKSYIVSFATDEDAQRFAREGFEVISLSGRQITVSLKGEMMPLVKALGSYQVVGLETVAQSLEDVFIHFYGGDTRV</sequence>
<proteinExistence type="predicted"/>